<evidence type="ECO:0000313" key="2">
    <source>
        <dbReference type="EMBL" id="MBC9930295.1"/>
    </source>
</evidence>
<protein>
    <recommendedName>
        <fullName evidence="4">MFS transporter</fullName>
    </recommendedName>
</protein>
<dbReference type="RefSeq" id="WP_188087376.1">
    <property type="nucleotide sequence ID" value="NZ_JACVFC010000001.1"/>
</dbReference>
<accession>A0ABR7TKW2</accession>
<comment type="caution">
    <text evidence="2">The sequence shown here is derived from an EMBL/GenBank/DDBJ whole genome shotgun (WGS) entry which is preliminary data.</text>
</comment>
<keyword evidence="1" id="KW-1133">Transmembrane helix</keyword>
<feature type="transmembrane region" description="Helical" evidence="1">
    <location>
        <begin position="28"/>
        <end position="49"/>
    </location>
</feature>
<gene>
    <name evidence="2" type="ORF">ICL07_07890</name>
</gene>
<keyword evidence="1" id="KW-0812">Transmembrane</keyword>
<organism evidence="2 3">
    <name type="scientific">Chitinophaga qingshengii</name>
    <dbReference type="NCBI Taxonomy" id="1569794"/>
    <lineage>
        <taxon>Bacteria</taxon>
        <taxon>Pseudomonadati</taxon>
        <taxon>Bacteroidota</taxon>
        <taxon>Chitinophagia</taxon>
        <taxon>Chitinophagales</taxon>
        <taxon>Chitinophagaceae</taxon>
        <taxon>Chitinophaga</taxon>
    </lineage>
</organism>
<evidence type="ECO:0008006" key="4">
    <source>
        <dbReference type="Google" id="ProtNLM"/>
    </source>
</evidence>
<dbReference type="Gene3D" id="1.20.1720.10">
    <property type="entry name" value="Multidrug resistance protein D"/>
    <property type="match status" value="1"/>
</dbReference>
<sequence>MKAAQPFCLSSITQAYGKMIKKPDFTSGMVIIGLSYGMMLLYGMCSFLIEQQLHFSPTTTDYYAMFSGLSVIIGSTTSRILVGKAFCKKTDDSRYDAIAGSGSHDTFNTLLPQSIYTAHLCFPAAQYRRGYLQ</sequence>
<name>A0ABR7TKW2_9BACT</name>
<keyword evidence="1" id="KW-0472">Membrane</keyword>
<dbReference type="EMBL" id="JACVFC010000001">
    <property type="protein sequence ID" value="MBC9930295.1"/>
    <property type="molecule type" value="Genomic_DNA"/>
</dbReference>
<keyword evidence="3" id="KW-1185">Reference proteome</keyword>
<proteinExistence type="predicted"/>
<feature type="transmembrane region" description="Helical" evidence="1">
    <location>
        <begin position="61"/>
        <end position="82"/>
    </location>
</feature>
<evidence type="ECO:0000256" key="1">
    <source>
        <dbReference type="SAM" id="Phobius"/>
    </source>
</evidence>
<reference evidence="2 3" key="1">
    <citation type="submission" date="2020-09" db="EMBL/GenBank/DDBJ databases">
        <title>Genome sequences of type strains of Chitinophaga qingshengii and Chitinophaga varians.</title>
        <authorList>
            <person name="Kittiwongwattana C."/>
        </authorList>
    </citation>
    <scope>NUCLEOTIDE SEQUENCE [LARGE SCALE GENOMIC DNA]</scope>
    <source>
        <strain evidence="2 3">JCM 30026</strain>
    </source>
</reference>
<evidence type="ECO:0000313" key="3">
    <source>
        <dbReference type="Proteomes" id="UP000659124"/>
    </source>
</evidence>
<dbReference type="Proteomes" id="UP000659124">
    <property type="component" value="Unassembled WGS sequence"/>
</dbReference>